<dbReference type="Proteomes" id="UP000827092">
    <property type="component" value="Unassembled WGS sequence"/>
</dbReference>
<feature type="coiled-coil region" evidence="1">
    <location>
        <begin position="337"/>
        <end position="364"/>
    </location>
</feature>
<dbReference type="EMBL" id="JAFNEN010000863">
    <property type="protein sequence ID" value="KAG8176598.1"/>
    <property type="molecule type" value="Genomic_DNA"/>
</dbReference>
<evidence type="ECO:0008006" key="5">
    <source>
        <dbReference type="Google" id="ProtNLM"/>
    </source>
</evidence>
<feature type="region of interest" description="Disordered" evidence="2">
    <location>
        <begin position="523"/>
        <end position="564"/>
    </location>
</feature>
<accession>A0AAV6TY21</accession>
<proteinExistence type="predicted"/>
<keyword evidence="1" id="KW-0175">Coiled coil</keyword>
<dbReference type="GO" id="GO:0005737">
    <property type="term" value="C:cytoplasm"/>
    <property type="evidence" value="ECO:0007669"/>
    <property type="project" value="TreeGrafter"/>
</dbReference>
<organism evidence="3 4">
    <name type="scientific">Oedothorax gibbosus</name>
    <dbReference type="NCBI Taxonomy" id="931172"/>
    <lineage>
        <taxon>Eukaryota</taxon>
        <taxon>Metazoa</taxon>
        <taxon>Ecdysozoa</taxon>
        <taxon>Arthropoda</taxon>
        <taxon>Chelicerata</taxon>
        <taxon>Arachnida</taxon>
        <taxon>Araneae</taxon>
        <taxon>Araneomorphae</taxon>
        <taxon>Entelegynae</taxon>
        <taxon>Araneoidea</taxon>
        <taxon>Linyphiidae</taxon>
        <taxon>Erigoninae</taxon>
        <taxon>Oedothorax</taxon>
    </lineage>
</organism>
<dbReference type="GO" id="GO:0051256">
    <property type="term" value="P:mitotic spindle midzone assembly"/>
    <property type="evidence" value="ECO:0007669"/>
    <property type="project" value="TreeGrafter"/>
</dbReference>
<keyword evidence="4" id="KW-1185">Reference proteome</keyword>
<feature type="region of interest" description="Disordered" evidence="2">
    <location>
        <begin position="591"/>
        <end position="610"/>
    </location>
</feature>
<sequence>MNTNRETQNVTLEDIENEGVNNAKKITKKIYDIWIEFDLDLNRKNERAKVVWNHVQNLLKEIFEEEQTCYEDYKERIVTYSKKIKELCSVLEMTPNEHDCSLIKKEELLRKELDTLTKIKHKRLTTYQELKSVELRYCQVLNLQEHQLPSNTGVPSEKDISELDHHIKMLKDEKERRQRKFSLARKELTTILEVTEYSPESSLERDILSGKDTLSLTNETFKVLEEVICKAQKRKAELEAKKKSLIEKLTVLWQRLKVDESKRAQFLSKHVDCRLSTIQSIEQELERCEATKRANIGSFISNLRIELVQLWDKCYVSQSGRDLFHYFSSTDLSDESLEAHEAEVEKWKNHYARVEHILKKIEKRKQLWDLMIVFENKANDPNRFKNRKGNLLKEEKERKKLQKDLPALENNIFKDIEVLEAKDRLKFLYYDVDFKEFVTNQWTERMNQKENEKAERHNKHLLQLGHEATIGTPLKRTLLMKSPKSCPSKLFKSSMAVSAFRTPVANRSKAVPSTVAKMATKTSKLFQSAQKPPKPEQNILRERNQQTSAKPSKAEKPETSKLNGTTYTTFASELDKTARYNFRSSVLATKKRGGTRISQTELNHSKRRSAAKSLRKSLKNTSSNLTPARGKFGLPFLI</sequence>
<evidence type="ECO:0000256" key="2">
    <source>
        <dbReference type="SAM" id="MobiDB-lite"/>
    </source>
</evidence>
<name>A0AAV6TY21_9ARAC</name>
<dbReference type="PANTHER" id="PTHR19321:SF41">
    <property type="entry name" value="FASCETTO-RELATED"/>
    <property type="match status" value="1"/>
</dbReference>
<dbReference type="Pfam" id="PF03999">
    <property type="entry name" value="MAP65_ASE1"/>
    <property type="match status" value="1"/>
</dbReference>
<dbReference type="GO" id="GO:0008017">
    <property type="term" value="F:microtubule binding"/>
    <property type="evidence" value="ECO:0007669"/>
    <property type="project" value="InterPro"/>
</dbReference>
<comment type="caution">
    <text evidence="3">The sequence shown here is derived from an EMBL/GenBank/DDBJ whole genome shotgun (WGS) entry which is preliminary data.</text>
</comment>
<gene>
    <name evidence="3" type="ORF">JTE90_026847</name>
</gene>
<reference evidence="3 4" key="1">
    <citation type="journal article" date="2022" name="Nat. Ecol. Evol.">
        <title>A masculinizing supergene underlies an exaggerated male reproductive morph in a spider.</title>
        <authorList>
            <person name="Hendrickx F."/>
            <person name="De Corte Z."/>
            <person name="Sonet G."/>
            <person name="Van Belleghem S.M."/>
            <person name="Kostlbacher S."/>
            <person name="Vangestel C."/>
        </authorList>
    </citation>
    <scope>NUCLEOTIDE SEQUENCE [LARGE SCALE GENOMIC DNA]</scope>
    <source>
        <strain evidence="3">W744_W776</strain>
    </source>
</reference>
<protein>
    <recommendedName>
        <fullName evidence="5">Protein regulator of cytokinesis 1</fullName>
    </recommendedName>
</protein>
<evidence type="ECO:0000313" key="4">
    <source>
        <dbReference type="Proteomes" id="UP000827092"/>
    </source>
</evidence>
<feature type="coiled-coil region" evidence="1">
    <location>
        <begin position="160"/>
        <end position="187"/>
    </location>
</feature>
<dbReference type="GO" id="GO:1990023">
    <property type="term" value="C:mitotic spindle midzone"/>
    <property type="evidence" value="ECO:0007669"/>
    <property type="project" value="TreeGrafter"/>
</dbReference>
<evidence type="ECO:0000313" key="3">
    <source>
        <dbReference type="EMBL" id="KAG8176598.1"/>
    </source>
</evidence>
<dbReference type="Gene3D" id="1.20.58.1520">
    <property type="match status" value="1"/>
</dbReference>
<dbReference type="AlphaFoldDB" id="A0AAV6TY21"/>
<dbReference type="PANTHER" id="PTHR19321">
    <property type="entry name" value="PROTEIN REGULATOR OF CYTOKINESIS 1 PRC1-RELATED"/>
    <property type="match status" value="1"/>
</dbReference>
<dbReference type="InterPro" id="IPR007145">
    <property type="entry name" value="MAP65_Ase1_PRC1"/>
</dbReference>
<evidence type="ECO:0000256" key="1">
    <source>
        <dbReference type="SAM" id="Coils"/>
    </source>
</evidence>